<accession>A0A1W6K2N9</accession>
<dbReference type="InterPro" id="IPR050625">
    <property type="entry name" value="ParA/MinD_ATPase"/>
</dbReference>
<dbReference type="GO" id="GO:0005829">
    <property type="term" value="C:cytosol"/>
    <property type="evidence" value="ECO:0007669"/>
    <property type="project" value="TreeGrafter"/>
</dbReference>
<dbReference type="AlphaFoldDB" id="A0A1W6K2N9"/>
<dbReference type="CDD" id="cd02042">
    <property type="entry name" value="ParAB_family"/>
    <property type="match status" value="1"/>
</dbReference>
<reference evidence="2 3" key="1">
    <citation type="submission" date="2017-03" db="EMBL/GenBank/DDBJ databases">
        <title>Sulfur activation and transportation mechanism of thermophilic Archaea Acidianus manzaensis YN-25.</title>
        <authorList>
            <person name="Ma Y."/>
            <person name="Yang Y."/>
            <person name="Xia J."/>
        </authorList>
    </citation>
    <scope>NUCLEOTIDE SEQUENCE [LARGE SCALE GENOMIC DNA]</scope>
    <source>
        <strain evidence="2 3">YN-25</strain>
    </source>
</reference>
<sequence>MIVKVLSLKGGVGKSIIALYLAKYMAEKGKKILLIDNDNISLSSTLIEKSQINGVDIRKDMQSIPFDLLKNYDFIIIDYPTLFKEDKLDNMQDAVTILISDITTLDDAYDYFKNISGKKVFILNMVPPFPDYIEAMLKKVKEVDICPSIVIPFIPNMFLSVMRENKIKNDIRCLKTLSELLIQGNLNCQLISPLS</sequence>
<organism evidence="2 3">
    <name type="scientific">Acidianus manzaensis</name>
    <dbReference type="NCBI Taxonomy" id="282676"/>
    <lineage>
        <taxon>Archaea</taxon>
        <taxon>Thermoproteota</taxon>
        <taxon>Thermoprotei</taxon>
        <taxon>Sulfolobales</taxon>
        <taxon>Sulfolobaceae</taxon>
        <taxon>Acidianus</taxon>
    </lineage>
</organism>
<protein>
    <recommendedName>
        <fullName evidence="1">CobQ/CobB/MinD/ParA nucleotide binding domain-containing protein</fullName>
    </recommendedName>
</protein>
<dbReference type="GO" id="GO:0016887">
    <property type="term" value="F:ATP hydrolysis activity"/>
    <property type="evidence" value="ECO:0007669"/>
    <property type="project" value="TreeGrafter"/>
</dbReference>
<evidence type="ECO:0000313" key="3">
    <source>
        <dbReference type="Proteomes" id="UP000193404"/>
    </source>
</evidence>
<dbReference type="PANTHER" id="PTHR43384:SF13">
    <property type="entry name" value="SLR0110 PROTEIN"/>
    <property type="match status" value="1"/>
</dbReference>
<dbReference type="PANTHER" id="PTHR43384">
    <property type="entry name" value="SEPTUM SITE-DETERMINING PROTEIN MIND HOMOLOG, CHLOROPLASTIC-RELATED"/>
    <property type="match status" value="1"/>
</dbReference>
<dbReference type="Gene3D" id="3.40.50.300">
    <property type="entry name" value="P-loop containing nucleotide triphosphate hydrolases"/>
    <property type="match status" value="1"/>
</dbReference>
<dbReference type="GO" id="GO:0009898">
    <property type="term" value="C:cytoplasmic side of plasma membrane"/>
    <property type="evidence" value="ECO:0007669"/>
    <property type="project" value="TreeGrafter"/>
</dbReference>
<dbReference type="KEGG" id="aman:B6F84_12470"/>
<dbReference type="RefSeq" id="WP_148692541.1">
    <property type="nucleotide sequence ID" value="NZ_CP020477.1"/>
</dbReference>
<dbReference type="Pfam" id="PF01656">
    <property type="entry name" value="CbiA"/>
    <property type="match status" value="1"/>
</dbReference>
<name>A0A1W6K2N9_9CREN</name>
<dbReference type="GO" id="GO:0005524">
    <property type="term" value="F:ATP binding"/>
    <property type="evidence" value="ECO:0007669"/>
    <property type="project" value="TreeGrafter"/>
</dbReference>
<dbReference type="EMBL" id="CP020477">
    <property type="protein sequence ID" value="ARM76747.1"/>
    <property type="molecule type" value="Genomic_DNA"/>
</dbReference>
<dbReference type="STRING" id="282676.B6F84_12470"/>
<evidence type="ECO:0000259" key="1">
    <source>
        <dbReference type="Pfam" id="PF01656"/>
    </source>
</evidence>
<dbReference type="InterPro" id="IPR027417">
    <property type="entry name" value="P-loop_NTPase"/>
</dbReference>
<dbReference type="SUPFAM" id="SSF52540">
    <property type="entry name" value="P-loop containing nucleoside triphosphate hydrolases"/>
    <property type="match status" value="1"/>
</dbReference>
<dbReference type="InterPro" id="IPR002586">
    <property type="entry name" value="CobQ/CobB/MinD/ParA_Nub-bd_dom"/>
</dbReference>
<proteinExistence type="predicted"/>
<evidence type="ECO:0000313" key="2">
    <source>
        <dbReference type="EMBL" id="ARM76747.1"/>
    </source>
</evidence>
<dbReference type="Proteomes" id="UP000193404">
    <property type="component" value="Chromosome"/>
</dbReference>
<dbReference type="OrthoDB" id="43982at2157"/>
<gene>
    <name evidence="2" type="ORF">B6F84_12470</name>
</gene>
<keyword evidence="3" id="KW-1185">Reference proteome</keyword>
<feature type="domain" description="CobQ/CobB/MinD/ParA nucleotide binding" evidence="1">
    <location>
        <begin position="5"/>
        <end position="164"/>
    </location>
</feature>
<dbReference type="GO" id="GO:0051782">
    <property type="term" value="P:negative regulation of cell division"/>
    <property type="evidence" value="ECO:0007669"/>
    <property type="project" value="TreeGrafter"/>
</dbReference>
<dbReference type="GeneID" id="41591752"/>